<evidence type="ECO:0000313" key="3">
    <source>
        <dbReference type="Proteomes" id="UP000314294"/>
    </source>
</evidence>
<organism evidence="2 3">
    <name type="scientific">Liparis tanakae</name>
    <name type="common">Tanaka's snailfish</name>
    <dbReference type="NCBI Taxonomy" id="230148"/>
    <lineage>
        <taxon>Eukaryota</taxon>
        <taxon>Metazoa</taxon>
        <taxon>Chordata</taxon>
        <taxon>Craniata</taxon>
        <taxon>Vertebrata</taxon>
        <taxon>Euteleostomi</taxon>
        <taxon>Actinopterygii</taxon>
        <taxon>Neopterygii</taxon>
        <taxon>Teleostei</taxon>
        <taxon>Neoteleostei</taxon>
        <taxon>Acanthomorphata</taxon>
        <taxon>Eupercaria</taxon>
        <taxon>Perciformes</taxon>
        <taxon>Cottioidei</taxon>
        <taxon>Cottales</taxon>
        <taxon>Liparidae</taxon>
        <taxon>Liparis</taxon>
    </lineage>
</organism>
<dbReference type="AlphaFoldDB" id="A0A4Z2IQT6"/>
<protein>
    <submittedName>
        <fullName evidence="2">Uncharacterized protein</fullName>
    </submittedName>
</protein>
<dbReference type="EMBL" id="SRLO01000056">
    <property type="protein sequence ID" value="TNN80191.1"/>
    <property type="molecule type" value="Genomic_DNA"/>
</dbReference>
<feature type="region of interest" description="Disordered" evidence="1">
    <location>
        <begin position="124"/>
        <end position="163"/>
    </location>
</feature>
<proteinExistence type="predicted"/>
<name>A0A4Z2IQT6_9TELE</name>
<evidence type="ECO:0000256" key="1">
    <source>
        <dbReference type="SAM" id="MobiDB-lite"/>
    </source>
</evidence>
<evidence type="ECO:0000313" key="2">
    <source>
        <dbReference type="EMBL" id="TNN80191.1"/>
    </source>
</evidence>
<comment type="caution">
    <text evidence="2">The sequence shown here is derived from an EMBL/GenBank/DDBJ whole genome shotgun (WGS) entry which is preliminary data.</text>
</comment>
<keyword evidence="3" id="KW-1185">Reference proteome</keyword>
<gene>
    <name evidence="2" type="ORF">EYF80_009516</name>
</gene>
<sequence>MEEGRMMSVSRTQRITFAPTLPMRSGPRSFDENSRKAVKEEKITSAALSALAAWAGLVPAGYHNPANTPPTNQAHSPAHTSETSAERWLHSLKVPELVCVLWLPVINPSRVAVNLALRGGSGHGLPQLLLPPPPEPSDGRVYPDTDRDGVGRSETHNPKLPSRLVPYPIL</sequence>
<accession>A0A4Z2IQT6</accession>
<dbReference type="Proteomes" id="UP000314294">
    <property type="component" value="Unassembled WGS sequence"/>
</dbReference>
<reference evidence="2 3" key="1">
    <citation type="submission" date="2019-03" db="EMBL/GenBank/DDBJ databases">
        <title>First draft genome of Liparis tanakae, snailfish: a comprehensive survey of snailfish specific genes.</title>
        <authorList>
            <person name="Kim W."/>
            <person name="Song I."/>
            <person name="Jeong J.-H."/>
            <person name="Kim D."/>
            <person name="Kim S."/>
            <person name="Ryu S."/>
            <person name="Song J.Y."/>
            <person name="Lee S.K."/>
        </authorList>
    </citation>
    <scope>NUCLEOTIDE SEQUENCE [LARGE SCALE GENOMIC DNA]</scope>
    <source>
        <tissue evidence="2">Muscle</tissue>
    </source>
</reference>
<feature type="compositionally biased region" description="Basic and acidic residues" evidence="1">
    <location>
        <begin position="137"/>
        <end position="157"/>
    </location>
</feature>